<feature type="compositionally biased region" description="Polar residues" evidence="1">
    <location>
        <begin position="47"/>
        <end position="57"/>
    </location>
</feature>
<feature type="region of interest" description="Disordered" evidence="1">
    <location>
        <begin position="34"/>
        <end position="57"/>
    </location>
</feature>
<dbReference type="Proteomes" id="UP000265427">
    <property type="component" value="Unassembled WGS sequence"/>
</dbReference>
<evidence type="ECO:0000313" key="2">
    <source>
        <dbReference type="EMBL" id="RHY14700.1"/>
    </source>
</evidence>
<dbReference type="VEuPathDB" id="FungiDB:H257_16189"/>
<dbReference type="AlphaFoldDB" id="A0A397B3F0"/>
<dbReference type="EMBL" id="QUSZ01004352">
    <property type="protein sequence ID" value="RHY14700.1"/>
    <property type="molecule type" value="Genomic_DNA"/>
</dbReference>
<evidence type="ECO:0000256" key="1">
    <source>
        <dbReference type="SAM" id="MobiDB-lite"/>
    </source>
</evidence>
<name>A0A397B3F0_APHAT</name>
<protein>
    <submittedName>
        <fullName evidence="2">Uncharacterized protein</fullName>
    </submittedName>
</protein>
<sequence>MLDGFVSNGETLTSHLTPAMQYIHDSVAAAQQRQTTQANKIAAAPTSLPSLSPMNPNRGSEDLTDVTLHLLLAEETEDAIPSTYVVASVRAVPDALRLNFVEEFGRNQMAAFKAFVMQAYTELMRLPENKETHLTEWAIRFEETMKHHEEH</sequence>
<evidence type="ECO:0000313" key="3">
    <source>
        <dbReference type="Proteomes" id="UP000265427"/>
    </source>
</evidence>
<gene>
    <name evidence="2" type="ORF">DYB36_010190</name>
</gene>
<organism evidence="2 3">
    <name type="scientific">Aphanomyces astaci</name>
    <name type="common">Crayfish plague agent</name>
    <dbReference type="NCBI Taxonomy" id="112090"/>
    <lineage>
        <taxon>Eukaryota</taxon>
        <taxon>Sar</taxon>
        <taxon>Stramenopiles</taxon>
        <taxon>Oomycota</taxon>
        <taxon>Saprolegniomycetes</taxon>
        <taxon>Saprolegniales</taxon>
        <taxon>Verrucalvaceae</taxon>
        <taxon>Aphanomyces</taxon>
    </lineage>
</organism>
<reference evidence="2 3" key="1">
    <citation type="submission" date="2018-08" db="EMBL/GenBank/DDBJ databases">
        <title>Aphanomyces genome sequencing and annotation.</title>
        <authorList>
            <person name="Minardi D."/>
            <person name="Oidtmann B."/>
            <person name="Van Der Giezen M."/>
            <person name="Studholme D.J."/>
        </authorList>
    </citation>
    <scope>NUCLEOTIDE SEQUENCE [LARGE SCALE GENOMIC DNA]</scope>
    <source>
        <strain evidence="2 3">Kv</strain>
    </source>
</reference>
<comment type="caution">
    <text evidence="2">The sequence shown here is derived from an EMBL/GenBank/DDBJ whole genome shotgun (WGS) entry which is preliminary data.</text>
</comment>
<proteinExistence type="predicted"/>
<accession>A0A397B3F0</accession>